<sequence length="131" mass="13368">MGGARSGNAALMHRDAVVIGGSAGSHKPPARILASLPADLPATVPACPVGHSYSPQSLLAIRSDDAEEATCTAVSAVQEKSMIVEELMTRSRTAGDRAAAGAYAAKATRADHAAAVLQEHITRSATAPARR</sequence>
<proteinExistence type="predicted"/>
<dbReference type="AlphaFoldDB" id="A0A1I2A6U6"/>
<reference evidence="1 2" key="1">
    <citation type="submission" date="2016-10" db="EMBL/GenBank/DDBJ databases">
        <authorList>
            <person name="de Groot N.N."/>
        </authorList>
    </citation>
    <scope>NUCLEOTIDE SEQUENCE [LARGE SCALE GENOMIC DNA]</scope>
    <source>
        <strain evidence="1 2">DSM 43019</strain>
    </source>
</reference>
<protein>
    <submittedName>
        <fullName evidence="1">Uncharacterized protein</fullName>
    </submittedName>
</protein>
<organism evidence="1 2">
    <name type="scientific">Actinoplanes philippinensis</name>
    <dbReference type="NCBI Taxonomy" id="35752"/>
    <lineage>
        <taxon>Bacteria</taxon>
        <taxon>Bacillati</taxon>
        <taxon>Actinomycetota</taxon>
        <taxon>Actinomycetes</taxon>
        <taxon>Micromonosporales</taxon>
        <taxon>Micromonosporaceae</taxon>
        <taxon>Actinoplanes</taxon>
    </lineage>
</organism>
<keyword evidence="2" id="KW-1185">Reference proteome</keyword>
<evidence type="ECO:0000313" key="2">
    <source>
        <dbReference type="Proteomes" id="UP000199645"/>
    </source>
</evidence>
<name>A0A1I2A6U6_9ACTN</name>
<dbReference type="STRING" id="35752.SAMN05421541_101540"/>
<gene>
    <name evidence="1" type="ORF">SAMN05421541_101540</name>
</gene>
<evidence type="ECO:0000313" key="1">
    <source>
        <dbReference type="EMBL" id="SFE39556.1"/>
    </source>
</evidence>
<accession>A0A1I2A6U6</accession>
<dbReference type="Proteomes" id="UP000199645">
    <property type="component" value="Unassembled WGS sequence"/>
</dbReference>
<dbReference type="EMBL" id="FONV01000001">
    <property type="protein sequence ID" value="SFE39556.1"/>
    <property type="molecule type" value="Genomic_DNA"/>
</dbReference>